<evidence type="ECO:0000259" key="2">
    <source>
        <dbReference type="Pfam" id="PF03171"/>
    </source>
</evidence>
<evidence type="ECO:0000313" key="5">
    <source>
        <dbReference type="Proteomes" id="UP001152533"/>
    </source>
</evidence>
<dbReference type="Proteomes" id="UP001152533">
    <property type="component" value="Unassembled WGS sequence"/>
</dbReference>
<evidence type="ECO:0008006" key="6">
    <source>
        <dbReference type="Google" id="ProtNLM"/>
    </source>
</evidence>
<sequence length="420" mass="48086">MAIDEVLPPMPQFASSIAGKPEIPPWDKPDPIKEDLEWAELRTLDLSLLNGTPNQQAELVETTRLAIQEDGFLFVKNFGMTEEQVDRHFALAQYIFFHGGISEEEKEKFIWDLSKGTFKGYKPRVGWGEKEGQRDQIEHFNWYQSHFDELPDSVPSNMVPFMDETQGFADVSLPKLVLIALPHRSLLYQHMTNQVNRRLLVLLSCILGMPDNFLWEKVSARGSAGDSLPGTSYHRHMVYHKWDPEEYDKSSLIMHGHTDFGTLTLLPSQPVSCLQMLNAENEWRWVGYEPGRLLVNLGDALDVISGGQFKATRHKVTKPPRDQMNANRIGLIIFNHAWADMRMEPMMDTPLLRERGLNKNSDVFGAFSRRLDVGLEVPTYQEWKTVRSQGAQAKPEKIVDIDGVKYKEQMFNGTKLLMVI</sequence>
<dbReference type="InterPro" id="IPR027443">
    <property type="entry name" value="IPNS-like_sf"/>
</dbReference>
<proteinExistence type="inferred from homology"/>
<comment type="caution">
    <text evidence="4">The sequence shown here is derived from an EMBL/GenBank/DDBJ whole genome shotgun (WGS) entry which is preliminary data.</text>
</comment>
<dbReference type="InterPro" id="IPR050231">
    <property type="entry name" value="Iron_ascorbate_oxido_reductase"/>
</dbReference>
<dbReference type="Pfam" id="PF14226">
    <property type="entry name" value="DIOX_N"/>
    <property type="match status" value="1"/>
</dbReference>
<dbReference type="InterPro" id="IPR026992">
    <property type="entry name" value="DIOX_N"/>
</dbReference>
<feature type="domain" description="Non-haem dioxygenase N-terminal" evidence="3">
    <location>
        <begin position="43"/>
        <end position="147"/>
    </location>
</feature>
<feature type="domain" description="Isopenicillin N synthase-like Fe(2+) 2OG dioxygenase" evidence="2">
    <location>
        <begin position="237"/>
        <end position="329"/>
    </location>
</feature>
<dbReference type="AlphaFoldDB" id="A0A9W4W8X0"/>
<dbReference type="PANTHER" id="PTHR47990">
    <property type="entry name" value="2-OXOGLUTARATE (2OG) AND FE(II)-DEPENDENT OXYGENASE SUPERFAMILY PROTEIN-RELATED"/>
    <property type="match status" value="1"/>
</dbReference>
<keyword evidence="5" id="KW-1185">Reference proteome</keyword>
<protein>
    <recommendedName>
        <fullName evidence="6">2OG-Fe(II)oxygenase superfamily protein</fullName>
    </recommendedName>
</protein>
<dbReference type="Gene3D" id="2.60.120.330">
    <property type="entry name" value="B-lactam Antibiotic, Isopenicillin N Synthase, Chain"/>
    <property type="match status" value="1"/>
</dbReference>
<organism evidence="4 5">
    <name type="scientific">Colletotrichum noveboracense</name>
    <dbReference type="NCBI Taxonomy" id="2664923"/>
    <lineage>
        <taxon>Eukaryota</taxon>
        <taxon>Fungi</taxon>
        <taxon>Dikarya</taxon>
        <taxon>Ascomycota</taxon>
        <taxon>Pezizomycotina</taxon>
        <taxon>Sordariomycetes</taxon>
        <taxon>Hypocreomycetidae</taxon>
        <taxon>Glomerellales</taxon>
        <taxon>Glomerellaceae</taxon>
        <taxon>Colletotrichum</taxon>
        <taxon>Colletotrichum gloeosporioides species complex</taxon>
    </lineage>
</organism>
<comment type="similarity">
    <text evidence="1">Belongs to the iron/ascorbate-dependent oxidoreductase family.</text>
</comment>
<reference evidence="4" key="1">
    <citation type="submission" date="2022-08" db="EMBL/GenBank/DDBJ databases">
        <authorList>
            <person name="Giroux E."/>
            <person name="Giroux E."/>
        </authorList>
    </citation>
    <scope>NUCLEOTIDE SEQUENCE</scope>
    <source>
        <strain evidence="4">H1091258</strain>
    </source>
</reference>
<accession>A0A9W4W8X0</accession>
<evidence type="ECO:0000256" key="1">
    <source>
        <dbReference type="ARBA" id="ARBA00008056"/>
    </source>
</evidence>
<dbReference type="InterPro" id="IPR044861">
    <property type="entry name" value="IPNS-like_FE2OG_OXY"/>
</dbReference>
<dbReference type="SUPFAM" id="SSF51197">
    <property type="entry name" value="Clavaminate synthase-like"/>
    <property type="match status" value="1"/>
</dbReference>
<gene>
    <name evidence="4" type="ORF">CGXH109_LOCUS25924</name>
</gene>
<dbReference type="EMBL" id="CAMGZC010000108">
    <property type="protein sequence ID" value="CAI0643484.1"/>
    <property type="molecule type" value="Genomic_DNA"/>
</dbReference>
<name>A0A9W4W8X0_9PEZI</name>
<evidence type="ECO:0000313" key="4">
    <source>
        <dbReference type="EMBL" id="CAI0643484.1"/>
    </source>
</evidence>
<evidence type="ECO:0000259" key="3">
    <source>
        <dbReference type="Pfam" id="PF14226"/>
    </source>
</evidence>
<dbReference type="Pfam" id="PF03171">
    <property type="entry name" value="2OG-FeII_Oxy"/>
    <property type="match status" value="1"/>
</dbReference>